<feature type="domain" description="Response regulatory" evidence="4">
    <location>
        <begin position="4"/>
        <end position="113"/>
    </location>
</feature>
<evidence type="ECO:0000256" key="3">
    <source>
        <dbReference type="ARBA" id="ARBA00023163"/>
    </source>
</evidence>
<keyword evidence="1" id="KW-0805">Transcription regulation</keyword>
<dbReference type="GO" id="GO:0003677">
    <property type="term" value="F:DNA binding"/>
    <property type="evidence" value="ECO:0007669"/>
    <property type="project" value="UniProtKB-KW"/>
</dbReference>
<dbReference type="InterPro" id="IPR001789">
    <property type="entry name" value="Sig_transdc_resp-reg_receiver"/>
</dbReference>
<dbReference type="InterPro" id="IPR039420">
    <property type="entry name" value="WalR-like"/>
</dbReference>
<keyword evidence="3" id="KW-0804">Transcription</keyword>
<dbReference type="InterPro" id="IPR011006">
    <property type="entry name" value="CheY-like_superfamily"/>
</dbReference>
<dbReference type="GO" id="GO:0000160">
    <property type="term" value="P:phosphorelay signal transduction system"/>
    <property type="evidence" value="ECO:0007669"/>
    <property type="project" value="InterPro"/>
</dbReference>
<keyword evidence="2" id="KW-0238">DNA-binding</keyword>
<evidence type="ECO:0000256" key="2">
    <source>
        <dbReference type="ARBA" id="ARBA00023125"/>
    </source>
</evidence>
<dbReference type="CDD" id="cd17535">
    <property type="entry name" value="REC_NarL-like"/>
    <property type="match status" value="1"/>
</dbReference>
<dbReference type="EMBL" id="UINC01048343">
    <property type="protein sequence ID" value="SVB58766.1"/>
    <property type="molecule type" value="Genomic_DNA"/>
</dbReference>
<reference evidence="5" key="1">
    <citation type="submission" date="2018-05" db="EMBL/GenBank/DDBJ databases">
        <authorList>
            <person name="Lanie J.A."/>
            <person name="Ng W.-L."/>
            <person name="Kazmierczak K.M."/>
            <person name="Andrzejewski T.M."/>
            <person name="Davidsen T.M."/>
            <person name="Wayne K.J."/>
            <person name="Tettelin H."/>
            <person name="Glass J.I."/>
            <person name="Rusch D."/>
            <person name="Podicherti R."/>
            <person name="Tsui H.-C.T."/>
            <person name="Winkler M.E."/>
        </authorList>
    </citation>
    <scope>NUCLEOTIDE SEQUENCE</scope>
</reference>
<dbReference type="Gene3D" id="3.40.50.2300">
    <property type="match status" value="1"/>
</dbReference>
<protein>
    <recommendedName>
        <fullName evidence="4">Response regulatory domain-containing protein</fullName>
    </recommendedName>
</protein>
<evidence type="ECO:0000256" key="1">
    <source>
        <dbReference type="ARBA" id="ARBA00023015"/>
    </source>
</evidence>
<dbReference type="SUPFAM" id="SSF52172">
    <property type="entry name" value="CheY-like"/>
    <property type="match status" value="1"/>
</dbReference>
<sequence length="113" mass="11810">VTTRVFLVDDHDVVRHGLTALIDAEDDLEVVGSAGSAATTVEAVAACRPDVAILDVRLGDGNGVEVCRDIRSAYPEVACLILTSFEDDQALVEASLAGAAGYVLKKVQGNELL</sequence>
<evidence type="ECO:0000259" key="4">
    <source>
        <dbReference type="PROSITE" id="PS50110"/>
    </source>
</evidence>
<feature type="non-terminal residue" evidence="5">
    <location>
        <position position="1"/>
    </location>
</feature>
<evidence type="ECO:0000313" key="5">
    <source>
        <dbReference type="EMBL" id="SVB58766.1"/>
    </source>
</evidence>
<name>A0A382F6T9_9ZZZZ</name>
<feature type="non-terminal residue" evidence="5">
    <location>
        <position position="113"/>
    </location>
</feature>
<proteinExistence type="predicted"/>
<gene>
    <name evidence="5" type="ORF">METZ01_LOCUS211620</name>
</gene>
<accession>A0A382F6T9</accession>
<dbReference type="AlphaFoldDB" id="A0A382F6T9"/>
<dbReference type="PANTHER" id="PTHR43214">
    <property type="entry name" value="TWO-COMPONENT RESPONSE REGULATOR"/>
    <property type="match status" value="1"/>
</dbReference>
<dbReference type="SMART" id="SM00448">
    <property type="entry name" value="REC"/>
    <property type="match status" value="1"/>
</dbReference>
<dbReference type="Pfam" id="PF00072">
    <property type="entry name" value="Response_reg"/>
    <property type="match status" value="1"/>
</dbReference>
<organism evidence="5">
    <name type="scientific">marine metagenome</name>
    <dbReference type="NCBI Taxonomy" id="408172"/>
    <lineage>
        <taxon>unclassified sequences</taxon>
        <taxon>metagenomes</taxon>
        <taxon>ecological metagenomes</taxon>
    </lineage>
</organism>
<dbReference type="InterPro" id="IPR058245">
    <property type="entry name" value="NreC/VraR/RcsB-like_REC"/>
</dbReference>
<dbReference type="PANTHER" id="PTHR43214:SF24">
    <property type="entry name" value="TRANSCRIPTIONAL REGULATORY PROTEIN NARL-RELATED"/>
    <property type="match status" value="1"/>
</dbReference>
<dbReference type="PROSITE" id="PS50110">
    <property type="entry name" value="RESPONSE_REGULATORY"/>
    <property type="match status" value="1"/>
</dbReference>